<dbReference type="SMART" id="SM00382">
    <property type="entry name" value="AAA"/>
    <property type="match status" value="1"/>
</dbReference>
<dbReference type="GO" id="GO:0005524">
    <property type="term" value="F:ATP binding"/>
    <property type="evidence" value="ECO:0007669"/>
    <property type="project" value="UniProtKB-UniRule"/>
</dbReference>
<evidence type="ECO:0000256" key="9">
    <source>
        <dbReference type="ARBA" id="ARBA00023125"/>
    </source>
</evidence>
<comment type="function">
    <text evidence="11">Plays a role in repairing double-strand DNA breaks, probably involving stabilizing or processing branched DNA or blocked replication forks.</text>
</comment>
<evidence type="ECO:0000256" key="8">
    <source>
        <dbReference type="ARBA" id="ARBA00023016"/>
    </source>
</evidence>
<dbReference type="Gene3D" id="3.40.50.300">
    <property type="entry name" value="P-loop containing nucleotide triphosphate hydrolases"/>
    <property type="match status" value="1"/>
</dbReference>
<feature type="short sequence motif" description="RadA KNRFG motif" evidence="11">
    <location>
        <begin position="257"/>
        <end position="261"/>
    </location>
</feature>
<dbReference type="HOGENOM" id="CLU_018264_0_1_10"/>
<keyword evidence="6 13" id="KW-0862">Zinc</keyword>
<keyword evidence="1 11" id="KW-0479">Metal-binding</keyword>
<evidence type="ECO:0000256" key="12">
    <source>
        <dbReference type="NCBIfam" id="TIGR00416"/>
    </source>
</evidence>
<dbReference type="GO" id="GO:0016787">
    <property type="term" value="F:hydrolase activity"/>
    <property type="evidence" value="ECO:0007669"/>
    <property type="project" value="UniProtKB-KW"/>
</dbReference>
<evidence type="ECO:0000256" key="11">
    <source>
        <dbReference type="HAMAP-Rule" id="MF_01498"/>
    </source>
</evidence>
<dbReference type="GO" id="GO:0000725">
    <property type="term" value="P:recombinational repair"/>
    <property type="evidence" value="ECO:0007669"/>
    <property type="project" value="UniProtKB-UniRule"/>
</dbReference>
<evidence type="ECO:0000256" key="10">
    <source>
        <dbReference type="ARBA" id="ARBA00023204"/>
    </source>
</evidence>
<evidence type="ECO:0000313" key="15">
    <source>
        <dbReference type="EMBL" id="EFI47782.1"/>
    </source>
</evidence>
<reference evidence="15 16" key="1">
    <citation type="submission" date="2010-02" db="EMBL/GenBank/DDBJ databases">
        <title>The Genome Sequence of Prevotella oris strain C735.</title>
        <authorList>
            <consortium name="The Broad Institute Genome Sequencing Platform"/>
            <person name="Ward D."/>
            <person name="Feldgarden M."/>
            <person name="Earl A."/>
            <person name="Young S.K."/>
            <person name="Zeng Q."/>
            <person name="Koehrsen M."/>
            <person name="Alvarado L."/>
            <person name="Berlin A."/>
            <person name="Bochicchio J."/>
            <person name="Borenstein D."/>
            <person name="Chapman S.B."/>
            <person name="Chen Z."/>
            <person name="Engels R."/>
            <person name="Freedman E."/>
            <person name="Gellesch M."/>
            <person name="Goldberg J."/>
            <person name="Griggs A."/>
            <person name="Gujja S."/>
            <person name="Heilman E."/>
            <person name="Heiman D."/>
            <person name="Hepburn T."/>
            <person name="Howarth C."/>
            <person name="Jen D."/>
            <person name="Larson L."/>
            <person name="Mehta T."/>
            <person name="Park D."/>
            <person name="Pearson M."/>
            <person name="Roberts A."/>
            <person name="Saif S."/>
            <person name="Shea T."/>
            <person name="Shenoy N."/>
            <person name="Sisk P."/>
            <person name="Stolte C."/>
            <person name="Sykes S."/>
            <person name="Thomson T."/>
            <person name="Walk T."/>
            <person name="White J."/>
            <person name="Yandava C."/>
            <person name="Sibley C.D."/>
            <person name="Field T.R."/>
            <person name="Grinwis M."/>
            <person name="Eshaghurshan C.S."/>
            <person name="Surette M.G."/>
            <person name="Haas B."/>
            <person name="Nusbaum C."/>
            <person name="Birren B."/>
        </authorList>
    </citation>
    <scope>NUCLEOTIDE SEQUENCE [LARGE SCALE GENOMIC DNA]</scope>
    <source>
        <strain evidence="15 16">C735</strain>
    </source>
</reference>
<accession>D7NFF3</accession>
<evidence type="ECO:0000256" key="3">
    <source>
        <dbReference type="ARBA" id="ARBA00022763"/>
    </source>
</evidence>
<keyword evidence="9 11" id="KW-0238">DNA-binding</keyword>
<dbReference type="PRINTS" id="PR01874">
    <property type="entry name" value="DNAREPAIRADA"/>
</dbReference>
<protein>
    <recommendedName>
        <fullName evidence="11 12">DNA repair protein RadA</fullName>
    </recommendedName>
</protein>
<comment type="function">
    <text evidence="13">DNA-dependent ATPase involved in processing of recombination intermediates, plays a role in repairing DNA breaks. Stimulates the branch migration of RecA-mediated strand transfer reactions, allowing the 3' invading strand to extend heteroduplex DNA faster. Binds ssDNA in the presence of ADP but not other nucleotides, has ATPase activity that is stimulated by ssDNA and various branched DNA structures, but inhibited by SSB. Does not have RecA's homology-searching function.</text>
</comment>
<dbReference type="MEROPS" id="S16.A04"/>
<feature type="domain" description="RecA family profile 1" evidence="14">
    <location>
        <begin position="74"/>
        <end position="220"/>
    </location>
</feature>
<feature type="region of interest" description="Lon-protease-like" evidence="11">
    <location>
        <begin position="356"/>
        <end position="460"/>
    </location>
</feature>
<sequence>MAKDKIAYVCSNCGQESAKWIGKCPSCGQWNTFKEIRIANDTGSMAAKNAAHAVRSSITNKNKPLFLHEISAKDEPRIDMHDNELNRVLGGGLVSGSIVLLGGEPGIGKSTLTLQTILHMNERRILYVSGEESAHQIKMRAERIGGNSEVMILCETSLESIFDNIKEVKPELVVIDSIQTISTSDVESSPGSITQVRECAAALLRFAKTSGIPVILIGHINKEGTLAGPKILEHIVDTVIQFEGDQHYMYRILRSIKNRFGSTSELGIYEMQQNGLRQVSNPSELLLSQDHEGLSGVAISSAIEGVRPFLVETQALVSSAAYGTPQRSATGFDQRRLNMLLAVLEKRVGFKLMQKDVFINIAGGLRVTDLAMDLSVIAAVLSSNVDTAIEAGWCMAGEVGLSGEVRPVNRIEQRIAEAEKLGFAHMIIPAHNLKGFDKRKYKIELHPVKKVEEALRTLFG</sequence>
<dbReference type="Pfam" id="PF13481">
    <property type="entry name" value="AAA_25"/>
    <property type="match status" value="1"/>
</dbReference>
<evidence type="ECO:0000256" key="4">
    <source>
        <dbReference type="ARBA" id="ARBA00022771"/>
    </source>
</evidence>
<name>D7NFF3_9BACT</name>
<keyword evidence="7 11" id="KW-0067">ATP-binding</keyword>
<dbReference type="SUPFAM" id="SSF54211">
    <property type="entry name" value="Ribosomal protein S5 domain 2-like"/>
    <property type="match status" value="1"/>
</dbReference>
<evidence type="ECO:0000256" key="1">
    <source>
        <dbReference type="ARBA" id="ARBA00022723"/>
    </source>
</evidence>
<dbReference type="InterPro" id="IPR004504">
    <property type="entry name" value="DNA_repair_RadA"/>
</dbReference>
<dbReference type="PANTHER" id="PTHR32472:SF10">
    <property type="entry name" value="DNA REPAIR PROTEIN RADA-LIKE PROTEIN"/>
    <property type="match status" value="1"/>
</dbReference>
<dbReference type="eggNOG" id="COG1066">
    <property type="taxonomic scope" value="Bacteria"/>
</dbReference>
<dbReference type="InterPro" id="IPR020588">
    <property type="entry name" value="RecA_ATP-bd"/>
</dbReference>
<dbReference type="SUPFAM" id="SSF52540">
    <property type="entry name" value="P-loop containing nucleoside triphosphate hydrolases"/>
    <property type="match status" value="1"/>
</dbReference>
<dbReference type="PROSITE" id="PS50162">
    <property type="entry name" value="RECA_2"/>
    <property type="match status" value="1"/>
</dbReference>
<keyword evidence="10 11" id="KW-0234">DNA repair</keyword>
<evidence type="ECO:0000256" key="7">
    <source>
        <dbReference type="ARBA" id="ARBA00022840"/>
    </source>
</evidence>
<dbReference type="Pfam" id="PF18073">
    <property type="entry name" value="Zn_ribbon_LapB"/>
    <property type="match status" value="1"/>
</dbReference>
<keyword evidence="4 13" id="KW-0863">Zinc-finger</keyword>
<dbReference type="GO" id="GO:0140664">
    <property type="term" value="F:ATP-dependent DNA damage sensor activity"/>
    <property type="evidence" value="ECO:0007669"/>
    <property type="project" value="InterPro"/>
</dbReference>
<evidence type="ECO:0000256" key="5">
    <source>
        <dbReference type="ARBA" id="ARBA00022801"/>
    </source>
</evidence>
<dbReference type="InterPro" id="IPR003593">
    <property type="entry name" value="AAA+_ATPase"/>
</dbReference>
<dbReference type="Proteomes" id="UP000003805">
    <property type="component" value="Unassembled WGS sequence"/>
</dbReference>
<keyword evidence="2 11" id="KW-0547">Nucleotide-binding</keyword>
<gene>
    <name evidence="11" type="primary">radA</name>
    <name evidence="15" type="ORF">HMPREF0665_02293</name>
</gene>
<keyword evidence="5" id="KW-0378">Hydrolase</keyword>
<keyword evidence="3 11" id="KW-0227">DNA damage</keyword>
<keyword evidence="16" id="KW-1185">Reference proteome</keyword>
<dbReference type="InterPro" id="IPR014721">
    <property type="entry name" value="Ribsml_uS5_D2-typ_fold_subgr"/>
</dbReference>
<evidence type="ECO:0000313" key="16">
    <source>
        <dbReference type="Proteomes" id="UP000003805"/>
    </source>
</evidence>
<dbReference type="FunFam" id="3.40.50.300:FF:000050">
    <property type="entry name" value="DNA repair protein RadA"/>
    <property type="match status" value="1"/>
</dbReference>
<dbReference type="AlphaFoldDB" id="D7NFF3"/>
<dbReference type="InterPro" id="IPR020568">
    <property type="entry name" value="Ribosomal_Su5_D2-typ_SF"/>
</dbReference>
<evidence type="ECO:0000256" key="2">
    <source>
        <dbReference type="ARBA" id="ARBA00022741"/>
    </source>
</evidence>
<evidence type="ECO:0000259" key="14">
    <source>
        <dbReference type="PROSITE" id="PS50162"/>
    </source>
</evidence>
<dbReference type="NCBIfam" id="TIGR00416">
    <property type="entry name" value="sms"/>
    <property type="match status" value="1"/>
</dbReference>
<dbReference type="FunFam" id="3.30.230.10:FF:000049">
    <property type="entry name" value="DNA repair protein RadA"/>
    <property type="match status" value="1"/>
</dbReference>
<proteinExistence type="inferred from homology"/>
<dbReference type="InterPro" id="IPR027417">
    <property type="entry name" value="P-loop_NTPase"/>
</dbReference>
<evidence type="ECO:0000256" key="13">
    <source>
        <dbReference type="RuleBase" id="RU003555"/>
    </source>
</evidence>
<dbReference type="Pfam" id="PF13541">
    <property type="entry name" value="ChlI"/>
    <property type="match status" value="1"/>
</dbReference>
<dbReference type="EMBL" id="GL349572">
    <property type="protein sequence ID" value="EFI47782.1"/>
    <property type="molecule type" value="Genomic_DNA"/>
</dbReference>
<dbReference type="RefSeq" id="WP_004378555.1">
    <property type="nucleotide sequence ID" value="NZ_GL349572.1"/>
</dbReference>
<dbReference type="PANTHER" id="PTHR32472">
    <property type="entry name" value="DNA REPAIR PROTEIN RADA"/>
    <property type="match status" value="1"/>
</dbReference>
<dbReference type="Gene3D" id="3.30.230.10">
    <property type="match status" value="1"/>
</dbReference>
<comment type="domain">
    <text evidence="11">The middle region has homology to RecA with ATPase motifs including the RadA KNRFG motif, while the C-terminus is homologous to Lon protease.</text>
</comment>
<feature type="binding site" evidence="11">
    <location>
        <begin position="103"/>
        <end position="110"/>
    </location>
    <ligand>
        <name>ATP</name>
        <dbReference type="ChEBI" id="CHEBI:30616"/>
    </ligand>
</feature>
<evidence type="ECO:0000256" key="6">
    <source>
        <dbReference type="ARBA" id="ARBA00022833"/>
    </source>
</evidence>
<keyword evidence="8 11" id="KW-0346">Stress response</keyword>
<dbReference type="GO" id="GO:0008270">
    <property type="term" value="F:zinc ion binding"/>
    <property type="evidence" value="ECO:0007669"/>
    <property type="project" value="UniProtKB-KW"/>
</dbReference>
<comment type="similarity">
    <text evidence="11 13">Belongs to the RecA family. RadA subfamily.</text>
</comment>
<dbReference type="InterPro" id="IPR041166">
    <property type="entry name" value="Rubredoxin_2"/>
</dbReference>
<dbReference type="CDD" id="cd01121">
    <property type="entry name" value="RadA_SMS_N"/>
    <property type="match status" value="1"/>
</dbReference>
<organism evidence="15 16">
    <name type="scientific">Segatella oris C735</name>
    <dbReference type="NCBI Taxonomy" id="563008"/>
    <lineage>
        <taxon>Bacteria</taxon>
        <taxon>Pseudomonadati</taxon>
        <taxon>Bacteroidota</taxon>
        <taxon>Bacteroidia</taxon>
        <taxon>Bacteroidales</taxon>
        <taxon>Prevotellaceae</taxon>
        <taxon>Segatella</taxon>
    </lineage>
</organism>
<dbReference type="HAMAP" id="MF_01498">
    <property type="entry name" value="RadA_bact"/>
    <property type="match status" value="1"/>
</dbReference>
<dbReference type="GO" id="GO:0005829">
    <property type="term" value="C:cytosol"/>
    <property type="evidence" value="ECO:0007669"/>
    <property type="project" value="TreeGrafter"/>
</dbReference>
<dbReference type="GO" id="GO:0003684">
    <property type="term" value="F:damaged DNA binding"/>
    <property type="evidence" value="ECO:0007669"/>
    <property type="project" value="InterPro"/>
</dbReference>